<dbReference type="CDD" id="cd00088">
    <property type="entry name" value="HPT"/>
    <property type="match status" value="2"/>
</dbReference>
<evidence type="ECO:0000313" key="16">
    <source>
        <dbReference type="Proteomes" id="UP001156903"/>
    </source>
</evidence>
<evidence type="ECO:0000259" key="11">
    <source>
        <dbReference type="PROSITE" id="PS50109"/>
    </source>
</evidence>
<feature type="modified residue" description="Phosphohistidine" evidence="7">
    <location>
        <position position="1306"/>
    </location>
</feature>
<feature type="domain" description="Response regulatory" evidence="12">
    <location>
        <begin position="1935"/>
        <end position="2051"/>
    </location>
</feature>
<dbReference type="InterPro" id="IPR001789">
    <property type="entry name" value="Sig_transdc_resp-reg_receiver"/>
</dbReference>
<accession>A0ABQ6C5H2</accession>
<dbReference type="Gene3D" id="2.30.30.40">
    <property type="entry name" value="SH3 Domains"/>
    <property type="match status" value="1"/>
</dbReference>
<dbReference type="InterPro" id="IPR004358">
    <property type="entry name" value="Sig_transdc_His_kin-like_C"/>
</dbReference>
<evidence type="ECO:0000259" key="12">
    <source>
        <dbReference type="PROSITE" id="PS50110"/>
    </source>
</evidence>
<dbReference type="PROSITE" id="PS50894">
    <property type="entry name" value="HPT"/>
    <property type="match status" value="3"/>
</dbReference>
<dbReference type="InterPro" id="IPR011006">
    <property type="entry name" value="CheY-like_superfamily"/>
</dbReference>
<dbReference type="InterPro" id="IPR036890">
    <property type="entry name" value="HATPase_C_sf"/>
</dbReference>
<dbReference type="InterPro" id="IPR002545">
    <property type="entry name" value="CheW-lke_dom"/>
</dbReference>
<dbReference type="InterPro" id="IPR008207">
    <property type="entry name" value="Sig_transdc_His_kin_Hpt_dom"/>
</dbReference>
<dbReference type="SUPFAM" id="SSF55874">
    <property type="entry name" value="ATPase domain of HSP90 chaperone/DNA topoisomerase II/histidine kinase"/>
    <property type="match status" value="1"/>
</dbReference>
<dbReference type="InterPro" id="IPR036061">
    <property type="entry name" value="CheW-like_dom_sf"/>
</dbReference>
<evidence type="ECO:0000256" key="3">
    <source>
        <dbReference type="ARBA" id="ARBA00022553"/>
    </source>
</evidence>
<keyword evidence="6" id="KW-0902">Two-component regulatory system</keyword>
<dbReference type="InterPro" id="IPR036641">
    <property type="entry name" value="HPT_dom_sf"/>
</dbReference>
<dbReference type="InterPro" id="IPR005467">
    <property type="entry name" value="His_kinase_dom"/>
</dbReference>
<dbReference type="EMBL" id="BSPB01000026">
    <property type="protein sequence ID" value="GLS15481.1"/>
    <property type="molecule type" value="Genomic_DNA"/>
</dbReference>
<evidence type="ECO:0000256" key="5">
    <source>
        <dbReference type="ARBA" id="ARBA00022777"/>
    </source>
</evidence>
<evidence type="ECO:0000256" key="6">
    <source>
        <dbReference type="ARBA" id="ARBA00023012"/>
    </source>
</evidence>
<dbReference type="Gene3D" id="1.20.120.160">
    <property type="entry name" value="HPT domain"/>
    <property type="match status" value="3"/>
</dbReference>
<dbReference type="PROSITE" id="PS50851">
    <property type="entry name" value="CHEW"/>
    <property type="match status" value="1"/>
</dbReference>
<dbReference type="SMART" id="SM01231">
    <property type="entry name" value="H-kinase_dim"/>
    <property type="match status" value="1"/>
</dbReference>
<feature type="domain" description="HPt" evidence="14">
    <location>
        <begin position="1057"/>
        <end position="1163"/>
    </location>
</feature>
<evidence type="ECO:0000256" key="9">
    <source>
        <dbReference type="SAM" id="Coils"/>
    </source>
</evidence>
<dbReference type="InterPro" id="IPR004105">
    <property type="entry name" value="CheA-like_dim"/>
</dbReference>
<comment type="catalytic activity">
    <reaction evidence="1">
        <text>ATP + protein L-histidine = ADP + protein N-phospho-L-histidine.</text>
        <dbReference type="EC" id="2.7.13.3"/>
    </reaction>
</comment>
<dbReference type="Pfam" id="PF26379">
    <property type="entry name" value="FimL_2nd"/>
    <property type="match status" value="1"/>
</dbReference>
<feature type="modified residue" description="Phosphohistidine" evidence="7">
    <location>
        <position position="1103"/>
    </location>
</feature>
<feature type="domain" description="HPt" evidence="14">
    <location>
        <begin position="1259"/>
        <end position="1371"/>
    </location>
</feature>
<sequence>MSDSTSHRSPEDASLADLGPLAWVFDELRKSLDGANKAVRRFLREHEQSHREDLEAVDPASLRLARQQLHQAVGALEMVGLGAPAQVLRAMEAAVHRFIQKPQTCTEAAATQVEQASFALIEYLEAVLGNKVLSPVALFPQYRDVQALAAAERVHPADLWPFEQRGQEMGAPADVAPLQPDVRIRSMLDRLVLLSIKTRSPAAAQQLVRLCAGLSASAGAVRATTFWRVAAAYFEALALDALPGDLYVKRAASRVLLQYTTLAQGQQQVSETLMHDLLFFCAQATLPADAPAPHVRAVRQAFGLEQEPRVDYARAELGQYDPAVLAQARKRIGAAKESWSLFTGGDTSRARQVLDQFSLIGDSLIKLHPGSQALAKALLKAVDFAVRSSQGVRPELAMEVATTTLYLEATFEDFDPNDAELSRRTEALAQRLEGVLSGQAPQPLEPWMEQLYRRISDRQTMGSVVGELKVSLAEAEKSLDQFFRTPAEKGGLHAAVSQLSQMRGVLSVLGLEPAVQTVSRMRTVIEQSLHEDSALAEGESLRLLGNNLSALGFLIDMLSYQPALAKKLFVFDEERGELLPMMGRRGESAEPRPAQREALALSEDVQRVVDDVQQGTDLVDLSQRLDRLADEATLAEHAGVAKAARDAAQAVVRPDALEGAQALVGLAGAVSPPAAPAQAEGAGADDEDDGDLLDIFLEEAREVTGQGHAAIEGLRQAPGQLEPLTALRRAFHTLKGSSRMVGLTDFGEAAWALEQALNAALAEQGAVESGLLSLSTEALDALGQWVEDIAQGRAGHWRPQPFRASADAWRLERRELPLSGVAAVDAPVEPGSDDAVLAAPVVLSDETTEAEVTPDLVPQADGEGPLPVTVEFDGDFVETAPFDEDTITEEDLLAAGIPVPGAEPPPAEMPSLEAIDFERLAALSDRAAEASDEPAQAPAPAGMSFPPIEPPAPDTAAVEVVEMPASAFSADWPELSLPAEVPEAPAPAAVPEELQPVIVSDAEEAPAPDPEPEPASPTAGADEGLVTADSDMPAVAVVAEESADAANMADDTKVIGPLCIGIRLYNVYLNEADEWSRRLGNGLAEWALERHEPLGGQAEALAHSLAGSSATVGFEPLSRIARALEHALGVAASHQQAGQPVSAERAKLFVDAAEDIRRLLHQFAAGFYKEPSAELIAALDAVTHEPLPSLDEGDFDPLASPLDSPWAPGDALAVAEPLPADETPADFGVSTFGAMTALEPPEPRRDGPVQDIDDDIDALDTIDVDLFPIFADEAQELLPHLGGALRQWVARPENASARGEVLRTLHTLKGSARLAGALRLGEMAHRMETEAERLGSDVHRSADVEPLLASFDAISARFDLLRRNDSPAQGVVQTAPEQDLSATPLQPDTQVAGEPLPEVFSPAAPAPEAVDRLAVSASMAPAVPGLQGLALPPGPTAPARAAGAAVRVRPELLDRLVNQAGEVIITRSRLESELVTLRGSLKDLTGNLDRLRQQLRDIELQAETQMQSRLAQAKDANQSFDPLEFDRFTRVQELTRMMAESVNDVATVQRNLQRAVDATEDGLAAQARQTRELQRDLLRTRMVEFEGISERLYRVVRQASKESGKQVRLDMTGGAIEMDRGVLDRMTAAFEHLLRNSVVHGIETPDVRMAAGKPPEGQIHIRLQQELNDVSVTFEDDGAGLNLPKLREKAEAQGFVTPGTQLSDEEAAQLVFAPGLSTATEVSALAGRGVGMDVVRNDVVALGGRVETTTQPGQGTRFKLVLPLTTAVTQVVMVRAGSLAFGVPSNLVEIVRRVSADELTQAYASGTLQASGEAIPFYWAGALLQASPQSQELQGRTLPVVIFRSAAQRVAMHVDEVLGNQEVVVKNLGPQLSRLPGLAGMSVLASGAVALIYNPVALSTVYGAQVREWVLAQQQQAPQAHEPVVADLVPNAVPLVLVVDDSITVRRVTQRLLQREGYRVVLAADGLQALEKLQGERPSVVLSDIEMPRMDGFDLVRNLRNDPRLASLPVIMITSRIATKHRDHARELGVDHYLGKPYAEDELLALIAHYARSEAQA</sequence>
<dbReference type="SMART" id="SM00073">
    <property type="entry name" value="HPT"/>
    <property type="match status" value="3"/>
</dbReference>
<evidence type="ECO:0000259" key="13">
    <source>
        <dbReference type="PROSITE" id="PS50851"/>
    </source>
</evidence>
<dbReference type="PANTHER" id="PTHR43395">
    <property type="entry name" value="SENSOR HISTIDINE KINASE CHEA"/>
    <property type="match status" value="1"/>
</dbReference>
<evidence type="ECO:0000256" key="2">
    <source>
        <dbReference type="ARBA" id="ARBA00012438"/>
    </source>
</evidence>
<dbReference type="SMART" id="SM00448">
    <property type="entry name" value="REC"/>
    <property type="match status" value="1"/>
</dbReference>
<feature type="region of interest" description="Disordered" evidence="10">
    <location>
        <begin position="1003"/>
        <end position="1025"/>
    </location>
</feature>
<dbReference type="PRINTS" id="PR00344">
    <property type="entry name" value="BCTRLSENSOR"/>
</dbReference>
<dbReference type="Pfam" id="PF01584">
    <property type="entry name" value="CheW"/>
    <property type="match status" value="1"/>
</dbReference>
<dbReference type="Pfam" id="PF02518">
    <property type="entry name" value="HATPase_c"/>
    <property type="match status" value="1"/>
</dbReference>
<evidence type="ECO:0000313" key="15">
    <source>
        <dbReference type="EMBL" id="GLS15481.1"/>
    </source>
</evidence>
<organism evidence="15 16">
    <name type="scientific">Hydrogenophaga electricum</name>
    <dbReference type="NCBI Taxonomy" id="1230953"/>
    <lineage>
        <taxon>Bacteria</taxon>
        <taxon>Pseudomonadati</taxon>
        <taxon>Pseudomonadota</taxon>
        <taxon>Betaproteobacteria</taxon>
        <taxon>Burkholderiales</taxon>
        <taxon>Comamonadaceae</taxon>
        <taxon>Hydrogenophaga</taxon>
    </lineage>
</organism>
<reference evidence="16" key="1">
    <citation type="journal article" date="2019" name="Int. J. Syst. Evol. Microbiol.">
        <title>The Global Catalogue of Microorganisms (GCM) 10K type strain sequencing project: providing services to taxonomists for standard genome sequencing and annotation.</title>
        <authorList>
            <consortium name="The Broad Institute Genomics Platform"/>
            <consortium name="The Broad Institute Genome Sequencing Center for Infectious Disease"/>
            <person name="Wu L."/>
            <person name="Ma J."/>
        </authorList>
    </citation>
    <scope>NUCLEOTIDE SEQUENCE [LARGE SCALE GENOMIC DNA]</scope>
    <source>
        <strain evidence="16">NBRC 109341</strain>
    </source>
</reference>
<dbReference type="Pfam" id="PF00072">
    <property type="entry name" value="Response_reg"/>
    <property type="match status" value="1"/>
</dbReference>
<feature type="region of interest" description="Disordered" evidence="10">
    <location>
        <begin position="925"/>
        <end position="953"/>
    </location>
</feature>
<dbReference type="PROSITE" id="PS50110">
    <property type="entry name" value="RESPONSE_REGULATORY"/>
    <property type="match status" value="1"/>
</dbReference>
<dbReference type="CDD" id="cd17546">
    <property type="entry name" value="REC_hyHK_CKI1_RcsC-like"/>
    <property type="match status" value="1"/>
</dbReference>
<dbReference type="SUPFAM" id="SSF50341">
    <property type="entry name" value="CheW-like"/>
    <property type="match status" value="1"/>
</dbReference>
<dbReference type="SUPFAM" id="SSF52172">
    <property type="entry name" value="CheY-like"/>
    <property type="match status" value="1"/>
</dbReference>
<dbReference type="InterPro" id="IPR051315">
    <property type="entry name" value="Bact_Chemotaxis_CheA"/>
</dbReference>
<name>A0ABQ6C5H2_9BURK</name>
<feature type="modified residue" description="Phosphohistidine" evidence="7">
    <location>
        <position position="732"/>
    </location>
</feature>
<proteinExistence type="predicted"/>
<evidence type="ECO:0000256" key="7">
    <source>
        <dbReference type="PROSITE-ProRule" id="PRU00110"/>
    </source>
</evidence>
<evidence type="ECO:0000256" key="1">
    <source>
        <dbReference type="ARBA" id="ARBA00000085"/>
    </source>
</evidence>
<feature type="domain" description="CheW-like" evidence="13">
    <location>
        <begin position="1768"/>
        <end position="1904"/>
    </location>
</feature>
<dbReference type="InterPro" id="IPR058661">
    <property type="entry name" value="FimL_2nd"/>
</dbReference>
<evidence type="ECO:0000259" key="14">
    <source>
        <dbReference type="PROSITE" id="PS50894"/>
    </source>
</evidence>
<feature type="coiled-coil region" evidence="9">
    <location>
        <begin position="1474"/>
        <end position="1508"/>
    </location>
</feature>
<feature type="modified residue" description="4-aspartylphosphate" evidence="8">
    <location>
        <position position="1984"/>
    </location>
</feature>
<dbReference type="Gene3D" id="3.30.565.10">
    <property type="entry name" value="Histidine kinase-like ATPase, C-terminal domain"/>
    <property type="match status" value="1"/>
</dbReference>
<keyword evidence="5" id="KW-0418">Kinase</keyword>
<keyword evidence="4" id="KW-0808">Transferase</keyword>
<dbReference type="PROSITE" id="PS50109">
    <property type="entry name" value="HIS_KIN"/>
    <property type="match status" value="1"/>
</dbReference>
<dbReference type="RefSeq" id="WP_284308360.1">
    <property type="nucleotide sequence ID" value="NZ_BSPB01000026.1"/>
</dbReference>
<dbReference type="Pfam" id="PF01627">
    <property type="entry name" value="Hpt"/>
    <property type="match status" value="3"/>
</dbReference>
<evidence type="ECO:0000256" key="8">
    <source>
        <dbReference type="PROSITE-ProRule" id="PRU00169"/>
    </source>
</evidence>
<comment type="caution">
    <text evidence="15">The sequence shown here is derived from an EMBL/GenBank/DDBJ whole genome shotgun (WGS) entry which is preliminary data.</text>
</comment>
<dbReference type="EC" id="2.7.13.3" evidence="2"/>
<keyword evidence="9" id="KW-0175">Coiled coil</keyword>
<gene>
    <name evidence="15" type="ORF">GCM10007935_29170</name>
</gene>
<dbReference type="InterPro" id="IPR003594">
    <property type="entry name" value="HATPase_dom"/>
</dbReference>
<dbReference type="SMART" id="SM00260">
    <property type="entry name" value="CheW"/>
    <property type="match status" value="1"/>
</dbReference>
<feature type="domain" description="HPt" evidence="14">
    <location>
        <begin position="685"/>
        <end position="789"/>
    </location>
</feature>
<evidence type="ECO:0000256" key="4">
    <source>
        <dbReference type="ARBA" id="ARBA00022679"/>
    </source>
</evidence>
<dbReference type="SUPFAM" id="SSF47226">
    <property type="entry name" value="Histidine-containing phosphotransfer domain, HPT domain"/>
    <property type="match status" value="4"/>
</dbReference>
<keyword evidence="3 8" id="KW-0597">Phosphoprotein</keyword>
<feature type="compositionally biased region" description="Acidic residues" evidence="10">
    <location>
        <begin position="1003"/>
        <end position="1012"/>
    </location>
</feature>
<feature type="domain" description="Histidine kinase" evidence="11">
    <location>
        <begin position="1566"/>
        <end position="1766"/>
    </location>
</feature>
<protein>
    <recommendedName>
        <fullName evidence="2">histidine kinase</fullName>
        <ecNumber evidence="2">2.7.13.3</ecNumber>
    </recommendedName>
</protein>
<dbReference type="Pfam" id="PF02895">
    <property type="entry name" value="H-kinase_dim"/>
    <property type="match status" value="1"/>
</dbReference>
<evidence type="ECO:0000256" key="10">
    <source>
        <dbReference type="SAM" id="MobiDB-lite"/>
    </source>
</evidence>
<dbReference type="SMART" id="SM00387">
    <property type="entry name" value="HATPase_c"/>
    <property type="match status" value="1"/>
</dbReference>
<dbReference type="Gene3D" id="3.40.50.2300">
    <property type="match status" value="1"/>
</dbReference>
<dbReference type="Proteomes" id="UP001156903">
    <property type="component" value="Unassembled WGS sequence"/>
</dbReference>
<dbReference type="PANTHER" id="PTHR43395:SF8">
    <property type="entry name" value="HISTIDINE KINASE"/>
    <property type="match status" value="1"/>
</dbReference>
<keyword evidence="16" id="KW-1185">Reference proteome</keyword>